<dbReference type="InterPro" id="IPR036397">
    <property type="entry name" value="RNaseH_sf"/>
</dbReference>
<name>A0A2J7PN31_9NEOP</name>
<comment type="caution">
    <text evidence="1">The sequence shown here is derived from an EMBL/GenBank/DDBJ whole genome shotgun (WGS) entry which is preliminary data.</text>
</comment>
<dbReference type="Proteomes" id="UP000235965">
    <property type="component" value="Unassembled WGS sequence"/>
</dbReference>
<dbReference type="InterPro" id="IPR052709">
    <property type="entry name" value="Transposase-MT_Hybrid"/>
</dbReference>
<evidence type="ECO:0000313" key="2">
    <source>
        <dbReference type="Proteomes" id="UP000235965"/>
    </source>
</evidence>
<organism evidence="1 2">
    <name type="scientific">Cryptotermes secundus</name>
    <dbReference type="NCBI Taxonomy" id="105785"/>
    <lineage>
        <taxon>Eukaryota</taxon>
        <taxon>Metazoa</taxon>
        <taxon>Ecdysozoa</taxon>
        <taxon>Arthropoda</taxon>
        <taxon>Hexapoda</taxon>
        <taxon>Insecta</taxon>
        <taxon>Pterygota</taxon>
        <taxon>Neoptera</taxon>
        <taxon>Polyneoptera</taxon>
        <taxon>Dictyoptera</taxon>
        <taxon>Blattodea</taxon>
        <taxon>Blattoidea</taxon>
        <taxon>Termitoidae</taxon>
        <taxon>Kalotermitidae</taxon>
        <taxon>Cryptotermitinae</taxon>
        <taxon>Cryptotermes</taxon>
    </lineage>
</organism>
<dbReference type="InParanoid" id="A0A2J7PN31"/>
<sequence length="205" mass="24075">MSEQKVPRSVEQRIVIKFLVGENVPSAEIHHRLQQQYGEECLSQTRVFEWCKCFREGRERVENEPHDRRPRTSVIKQNIDRADALIRENRRITIKELGAMLSASVDLLATDVKEKIRSKRKRGGTRVAFLQDNARSHIAKTTMETLRILKWNLLTHPPYSPDLAPSDFYLFGRLKSDLQDTRFVDNDAVIQNVREWIRCQPQNFF</sequence>
<gene>
    <name evidence="1" type="ORF">B7P43_G07064</name>
</gene>
<dbReference type="PANTHER" id="PTHR46060">
    <property type="entry name" value="MARINER MOS1 TRANSPOSASE-LIKE PROTEIN"/>
    <property type="match status" value="1"/>
</dbReference>
<dbReference type="Gene3D" id="1.10.10.1450">
    <property type="match status" value="1"/>
</dbReference>
<dbReference type="PANTHER" id="PTHR46060:SF1">
    <property type="entry name" value="MARINER MOS1 TRANSPOSASE-LIKE PROTEIN"/>
    <property type="match status" value="1"/>
</dbReference>
<proteinExistence type="predicted"/>
<accession>A0A2J7PN31</accession>
<evidence type="ECO:0008006" key="3">
    <source>
        <dbReference type="Google" id="ProtNLM"/>
    </source>
</evidence>
<protein>
    <recommendedName>
        <fullName evidence="3">Mos1 transposase HTH domain-containing protein</fullName>
    </recommendedName>
</protein>
<reference evidence="1 2" key="1">
    <citation type="submission" date="2017-12" db="EMBL/GenBank/DDBJ databases">
        <title>Hemimetabolous genomes reveal molecular basis of termite eusociality.</title>
        <authorList>
            <person name="Harrison M.C."/>
            <person name="Jongepier E."/>
            <person name="Robertson H.M."/>
            <person name="Arning N."/>
            <person name="Bitard-Feildel T."/>
            <person name="Chao H."/>
            <person name="Childers C.P."/>
            <person name="Dinh H."/>
            <person name="Doddapaneni H."/>
            <person name="Dugan S."/>
            <person name="Gowin J."/>
            <person name="Greiner C."/>
            <person name="Han Y."/>
            <person name="Hu H."/>
            <person name="Hughes D.S.T."/>
            <person name="Huylmans A.-K."/>
            <person name="Kemena C."/>
            <person name="Kremer L.P.M."/>
            <person name="Lee S.L."/>
            <person name="Lopez-Ezquerra A."/>
            <person name="Mallet L."/>
            <person name="Monroy-Kuhn J.M."/>
            <person name="Moser A."/>
            <person name="Murali S.C."/>
            <person name="Muzny D.M."/>
            <person name="Otani S."/>
            <person name="Piulachs M.-D."/>
            <person name="Poelchau M."/>
            <person name="Qu J."/>
            <person name="Schaub F."/>
            <person name="Wada-Katsumata A."/>
            <person name="Worley K.C."/>
            <person name="Xie Q."/>
            <person name="Ylla G."/>
            <person name="Poulsen M."/>
            <person name="Gibbs R.A."/>
            <person name="Schal C."/>
            <person name="Richards S."/>
            <person name="Belles X."/>
            <person name="Korb J."/>
            <person name="Bornberg-Bauer E."/>
        </authorList>
    </citation>
    <scope>NUCLEOTIDE SEQUENCE [LARGE SCALE GENOMIC DNA]</scope>
    <source>
        <tissue evidence="1">Whole body</tissue>
    </source>
</reference>
<dbReference type="AlphaFoldDB" id="A0A2J7PN31"/>
<dbReference type="GO" id="GO:0003676">
    <property type="term" value="F:nucleic acid binding"/>
    <property type="evidence" value="ECO:0007669"/>
    <property type="project" value="InterPro"/>
</dbReference>
<dbReference type="Gene3D" id="3.30.420.10">
    <property type="entry name" value="Ribonuclease H-like superfamily/Ribonuclease H"/>
    <property type="match status" value="1"/>
</dbReference>
<dbReference type="EMBL" id="NEVH01023958">
    <property type="protein sequence ID" value="PNF17738.1"/>
    <property type="molecule type" value="Genomic_DNA"/>
</dbReference>
<keyword evidence="2" id="KW-1185">Reference proteome</keyword>
<evidence type="ECO:0000313" key="1">
    <source>
        <dbReference type="EMBL" id="PNF17738.1"/>
    </source>
</evidence>